<feature type="transmembrane region" description="Helical" evidence="2">
    <location>
        <begin position="1199"/>
        <end position="1222"/>
    </location>
</feature>
<name>A0A1Y2GWE8_9FUNG</name>
<feature type="transmembrane region" description="Helical" evidence="2">
    <location>
        <begin position="1234"/>
        <end position="1257"/>
    </location>
</feature>
<feature type="compositionally biased region" description="Basic residues" evidence="1">
    <location>
        <begin position="65"/>
        <end position="79"/>
    </location>
</feature>
<keyword evidence="4" id="KW-1185">Reference proteome</keyword>
<evidence type="ECO:0008006" key="5">
    <source>
        <dbReference type="Google" id="ProtNLM"/>
    </source>
</evidence>
<feature type="compositionally biased region" description="Low complexity" evidence="1">
    <location>
        <begin position="646"/>
        <end position="675"/>
    </location>
</feature>
<feature type="compositionally biased region" description="Low complexity" evidence="1">
    <location>
        <begin position="95"/>
        <end position="142"/>
    </location>
</feature>
<feature type="region of interest" description="Disordered" evidence="1">
    <location>
        <begin position="380"/>
        <end position="402"/>
    </location>
</feature>
<organism evidence="3 4">
    <name type="scientific">Lobosporangium transversale</name>
    <dbReference type="NCBI Taxonomy" id="64571"/>
    <lineage>
        <taxon>Eukaryota</taxon>
        <taxon>Fungi</taxon>
        <taxon>Fungi incertae sedis</taxon>
        <taxon>Mucoromycota</taxon>
        <taxon>Mortierellomycotina</taxon>
        <taxon>Mortierellomycetes</taxon>
        <taxon>Mortierellales</taxon>
        <taxon>Mortierellaceae</taxon>
        <taxon>Lobosporangium</taxon>
    </lineage>
</organism>
<feature type="compositionally biased region" description="Basic and acidic residues" evidence="1">
    <location>
        <begin position="559"/>
        <end position="572"/>
    </location>
</feature>
<feature type="region of interest" description="Disordered" evidence="1">
    <location>
        <begin position="52"/>
        <end position="153"/>
    </location>
</feature>
<feature type="compositionally biased region" description="Basic and acidic residues" evidence="1">
    <location>
        <begin position="904"/>
        <end position="922"/>
    </location>
</feature>
<evidence type="ECO:0000256" key="2">
    <source>
        <dbReference type="SAM" id="Phobius"/>
    </source>
</evidence>
<keyword evidence="2" id="KW-0472">Membrane</keyword>
<feature type="region of interest" description="Disordered" evidence="1">
    <location>
        <begin position="819"/>
        <end position="923"/>
    </location>
</feature>
<feature type="compositionally biased region" description="Basic and acidic residues" evidence="1">
    <location>
        <begin position="884"/>
        <end position="897"/>
    </location>
</feature>
<feature type="region of interest" description="Disordered" evidence="1">
    <location>
        <begin position="559"/>
        <end position="588"/>
    </location>
</feature>
<feature type="region of interest" description="Disordered" evidence="1">
    <location>
        <begin position="446"/>
        <end position="493"/>
    </location>
</feature>
<feature type="transmembrane region" description="Helical" evidence="2">
    <location>
        <begin position="1292"/>
        <end position="1313"/>
    </location>
</feature>
<dbReference type="RefSeq" id="XP_021884393.1">
    <property type="nucleotide sequence ID" value="XM_022029787.1"/>
</dbReference>
<feature type="compositionally biased region" description="Basic and acidic residues" evidence="1">
    <location>
        <begin position="851"/>
        <end position="863"/>
    </location>
</feature>
<evidence type="ECO:0000313" key="4">
    <source>
        <dbReference type="Proteomes" id="UP000193648"/>
    </source>
</evidence>
<feature type="region of interest" description="Disordered" evidence="1">
    <location>
        <begin position="280"/>
        <end position="342"/>
    </location>
</feature>
<feature type="compositionally biased region" description="Polar residues" evidence="1">
    <location>
        <begin position="80"/>
        <end position="94"/>
    </location>
</feature>
<dbReference type="InParanoid" id="A0A1Y2GWE8"/>
<dbReference type="EMBL" id="MCFF01000006">
    <property type="protein sequence ID" value="ORZ26630.1"/>
    <property type="molecule type" value="Genomic_DNA"/>
</dbReference>
<feature type="compositionally biased region" description="Acidic residues" evidence="1">
    <location>
        <begin position="960"/>
        <end position="990"/>
    </location>
</feature>
<reference evidence="3 4" key="1">
    <citation type="submission" date="2016-07" db="EMBL/GenBank/DDBJ databases">
        <title>Pervasive Adenine N6-methylation of Active Genes in Fungi.</title>
        <authorList>
            <consortium name="DOE Joint Genome Institute"/>
            <person name="Mondo S.J."/>
            <person name="Dannebaum R.O."/>
            <person name="Kuo R.C."/>
            <person name="Labutti K."/>
            <person name="Haridas S."/>
            <person name="Kuo A."/>
            <person name="Salamov A."/>
            <person name="Ahrendt S.R."/>
            <person name="Lipzen A."/>
            <person name="Sullivan W."/>
            <person name="Andreopoulos W.B."/>
            <person name="Clum A."/>
            <person name="Lindquist E."/>
            <person name="Daum C."/>
            <person name="Ramamoorthy G.K."/>
            <person name="Gryganskyi A."/>
            <person name="Culley D."/>
            <person name="Magnuson J.K."/>
            <person name="James T.Y."/>
            <person name="O'Malley M.A."/>
            <person name="Stajich J.E."/>
            <person name="Spatafora J.W."/>
            <person name="Visel A."/>
            <person name="Grigoriev I.V."/>
        </authorList>
    </citation>
    <scope>NUCLEOTIDE SEQUENCE [LARGE SCALE GENOMIC DNA]</scope>
    <source>
        <strain evidence="3 4">NRRL 3116</strain>
    </source>
</reference>
<proteinExistence type="predicted"/>
<accession>A0A1Y2GWE8</accession>
<protein>
    <recommendedName>
        <fullName evidence="5">RGS domain-containing protein</fullName>
    </recommendedName>
</protein>
<dbReference type="Proteomes" id="UP000193648">
    <property type="component" value="Unassembled WGS sequence"/>
</dbReference>
<sequence length="1320" mass="146110">MDGEFQGVTRISLTPAEEALVPRPHSSASQVATALPPGYGYGYGNGRRGSALQAVPASASASQLHLHHLHHHQPHHHQPLRSQLSRKQQNNHPYSSGSQGSRSRIFSFSFSSSSINTRPQQQQQQSPSSPSSSTPSSPSTPTNNAFSSTHAEHSAAVEIEYPQNPQDSYYQHQYPTPVYSSSPIRASHVPNASVTSLILGLPPRRSLTLSPPSQSNDNNDPLDNGNNSALSLRRSSLMPFPTYYPQSSIHSTSPTLHPPLQLALNQRHQESWGGTAAVSSFRVESPTPLSDSESSEEQFSDDGEEDRKGKRTKKKKQKKIEEGDEEEAKYVMGNHGYGPRRSRSRGILGIATGSTCTLPNVAEEGAYQTRSSVDSYEYRMQHQQQQPTHLTEHRRNRSSWRPSLSLIRQESSSCNVHPLEQGQNNNKSYPQNDQSRVSEAHIFIDDHPEGGRNIQPLSSSLLQTKNGKRMKKKKKGRTKKTQKSRSHSGGNANEAIVELPHLVDVLEKRARYPLGYEDFEAFLRCHQGVEYLNFWADVTAHEQLCKTFRISERRLQREQQHGGRALTRERRGYHSSRALAGNNSGGRTSFEKGQTLLNESGDVAAVDSDMHEREQDRISIDPLGNLRSARKSSTAIEYLGNGIRHSTSQQFSPTTPSPLLQSQQQQEPEILQQTQHQKVNEGPFPRRSCESTFPSSSAHNAIQDNSIGRPMMIHSFRTIGIEDVEESALRIYRKYLVQLRTASMIAEEEKARPIRAAATITDLGSKTERGAGIAATGNEGLSTSSHQRRAGNDGDRVLFGPGWDGYAEQVIAEWNEKWKSRRSAEARRRKSRRASRRHNGANALQNPMGVEGHDHSTHGKEGRASPTNRVTIGHNDVVLDVDVEEKGESPGADDKGNDYSAVPNKKEAATAESRRPKLERKATSTGITAFLSRLLKSETTVMELPTLTINTTTVEKDFGETDDSDYDEDDEYDDDESDRYDGDEDEDEDVKDGNEDDLYRLYAPIMSYLQSNTTERPLTDSSIAGYPPVPEIGANGSAIQAQNTTLVNTLSPINEALLTTALTPPQGVAPSTSDSANTNVVDAMPLPLHSIPKIDPISTDIDQPTITASTMAPFYLPLECRHRIHTQVLQQMQERQNGLSSSTRTENNFSLLFGPAKQFVTEVVLRDYYYPLFLKYVQDQNLGLLHQTHVNNRIKQHGLLTLGIGLWAAVLTIQSLLALGILGGPGYGGWKSPWVWVVGILGGWPGAVCIVAGHTGFSPVLGLLGKIAVDRQVFRTRAIKETLIRKKHRQQAIWILSGCLFWSVAATIIFAVLPQPEGEK</sequence>
<feature type="region of interest" description="Disordered" evidence="1">
    <location>
        <begin position="416"/>
        <end position="435"/>
    </location>
</feature>
<dbReference type="OrthoDB" id="5584247at2759"/>
<feature type="region of interest" description="Disordered" evidence="1">
    <location>
        <begin position="955"/>
        <end position="995"/>
    </location>
</feature>
<feature type="compositionally biased region" description="Basic residues" evidence="1">
    <location>
        <begin position="827"/>
        <end position="839"/>
    </location>
</feature>
<feature type="region of interest" description="Disordered" evidence="1">
    <location>
        <begin position="205"/>
        <end position="230"/>
    </location>
</feature>
<gene>
    <name evidence="3" type="ORF">BCR41DRAFT_419619</name>
</gene>
<feature type="compositionally biased region" description="Acidic residues" evidence="1">
    <location>
        <begin position="293"/>
        <end position="304"/>
    </location>
</feature>
<feature type="region of interest" description="Disordered" evidence="1">
    <location>
        <begin position="645"/>
        <end position="706"/>
    </location>
</feature>
<keyword evidence="2" id="KW-1133">Transmembrane helix</keyword>
<feature type="region of interest" description="Disordered" evidence="1">
    <location>
        <begin position="775"/>
        <end position="796"/>
    </location>
</feature>
<feature type="compositionally biased region" description="Basic residues" evidence="1">
    <location>
        <begin position="309"/>
        <end position="318"/>
    </location>
</feature>
<feature type="compositionally biased region" description="Basic residues" evidence="1">
    <location>
        <begin position="466"/>
        <end position="486"/>
    </location>
</feature>
<evidence type="ECO:0000313" key="3">
    <source>
        <dbReference type="EMBL" id="ORZ26630.1"/>
    </source>
</evidence>
<dbReference type="GeneID" id="33571630"/>
<keyword evidence="2" id="KW-0812">Transmembrane</keyword>
<feature type="compositionally biased region" description="Polar residues" evidence="1">
    <location>
        <begin position="690"/>
        <end position="706"/>
    </location>
</feature>
<evidence type="ECO:0000256" key="1">
    <source>
        <dbReference type="SAM" id="MobiDB-lite"/>
    </source>
</evidence>
<feature type="region of interest" description="Disordered" evidence="1">
    <location>
        <begin position="1"/>
        <end position="31"/>
    </location>
</feature>
<comment type="caution">
    <text evidence="3">The sequence shown here is derived from an EMBL/GenBank/DDBJ whole genome shotgun (WGS) entry which is preliminary data.</text>
</comment>